<keyword evidence="4 7" id="KW-0418">Kinase</keyword>
<evidence type="ECO:0000256" key="3">
    <source>
        <dbReference type="ARBA" id="ARBA00022741"/>
    </source>
</evidence>
<dbReference type="InterPro" id="IPR000577">
    <property type="entry name" value="Carb_kinase_FGGY"/>
</dbReference>
<sequence>MNAPRVLAIDQGTSGTTCLVVGVDGQIHGRAHVDVAVRYPRDGWVEQDAEELWRSVLAAARAAIDDAGGPAPVAIGITNQRETLVVFERDGLRPVAPAIVWQCRRSADLCAAHRDRGEEPSLRERTGLLLDPYFSATKMEWLLADQPALRARAERGDLCGGTVDTWLVARLSGGAALVTDASNASRTLLYDLVRGDFDDELCATFTVPPALLAEVRASAARVAVTDPDAFLGLRLPISGMAGDQQASLFGQACLQPGMSKNTYGTGSFVLVNTGTSVPSPVHGLLGTVAWRLGEQDTFALEGSIFVTGAGLSWLRDGLGLIAAADEAGPLFDSVPDTNGCIFIPALVGLGAPYWDPAARGALLGLSAGVTRAHVVRAVVEAMAYRTRDVIEAVERGAGIRLEELRIDGGASVMDGLCQFQADLLGLPVTRAGSAETTALGAAMLAAVGEDLIEAPTGVEAAYRPGRCFNPAHPGERPGEQYQAWKEAVERVRSHQKSQKAR</sequence>
<dbReference type="CDD" id="cd07769">
    <property type="entry name" value="ASKHA_NBD_FGGY_GK"/>
    <property type="match status" value="1"/>
</dbReference>
<evidence type="ECO:0000259" key="8">
    <source>
        <dbReference type="Pfam" id="PF00370"/>
    </source>
</evidence>
<dbReference type="PROSITE" id="PS00445">
    <property type="entry name" value="FGGY_KINASES_2"/>
    <property type="match status" value="1"/>
</dbReference>
<dbReference type="NCBIfam" id="NF000756">
    <property type="entry name" value="PRK00047.1"/>
    <property type="match status" value="1"/>
</dbReference>
<evidence type="ECO:0000256" key="2">
    <source>
        <dbReference type="ARBA" id="ARBA00022679"/>
    </source>
</evidence>
<feature type="domain" description="Carbohydrate kinase FGGY C-terminal" evidence="9">
    <location>
        <begin position="261"/>
        <end position="447"/>
    </location>
</feature>
<dbReference type="InterPro" id="IPR018485">
    <property type="entry name" value="FGGY_C"/>
</dbReference>
<protein>
    <recommendedName>
        <fullName evidence="6">ATP:glycerol 3-phosphotransferase</fullName>
    </recommendedName>
</protein>
<reference evidence="10 11" key="1">
    <citation type="submission" date="2020-10" db="EMBL/GenBank/DDBJ databases">
        <title>Ca. Dormibacterota MAGs.</title>
        <authorList>
            <person name="Montgomery K."/>
        </authorList>
    </citation>
    <scope>NUCLEOTIDE SEQUENCE [LARGE SCALE GENOMIC DNA]</scope>
    <source>
        <strain evidence="10">SC8812_S17_18</strain>
    </source>
</reference>
<organism evidence="10 11">
    <name type="scientific">Candidatus Aeolococcus gillhamiae</name>
    <dbReference type="NCBI Taxonomy" id="3127015"/>
    <lineage>
        <taxon>Bacteria</taxon>
        <taxon>Bacillati</taxon>
        <taxon>Candidatus Dormiibacterota</taxon>
        <taxon>Candidatus Dormibacteria</taxon>
        <taxon>Candidatus Aeolococcales</taxon>
        <taxon>Candidatus Aeolococcaceae</taxon>
        <taxon>Candidatus Aeolococcus</taxon>
    </lineage>
</organism>
<proteinExistence type="inferred from homology"/>
<evidence type="ECO:0000256" key="7">
    <source>
        <dbReference type="RuleBase" id="RU003733"/>
    </source>
</evidence>
<evidence type="ECO:0000313" key="11">
    <source>
        <dbReference type="Proteomes" id="UP000606991"/>
    </source>
</evidence>
<evidence type="ECO:0000256" key="1">
    <source>
        <dbReference type="ARBA" id="ARBA00009156"/>
    </source>
</evidence>
<keyword evidence="5" id="KW-0067">ATP-binding</keyword>
<feature type="domain" description="Carbohydrate kinase FGGY N-terminal" evidence="8">
    <location>
        <begin position="6"/>
        <end position="250"/>
    </location>
</feature>
<dbReference type="Proteomes" id="UP000606991">
    <property type="component" value="Unassembled WGS sequence"/>
</dbReference>
<evidence type="ECO:0000256" key="4">
    <source>
        <dbReference type="ARBA" id="ARBA00022777"/>
    </source>
</evidence>
<dbReference type="Pfam" id="PF02782">
    <property type="entry name" value="FGGY_C"/>
    <property type="match status" value="1"/>
</dbReference>
<dbReference type="Gene3D" id="3.30.420.40">
    <property type="match status" value="2"/>
</dbReference>
<dbReference type="GO" id="GO:0005829">
    <property type="term" value="C:cytosol"/>
    <property type="evidence" value="ECO:0007669"/>
    <property type="project" value="TreeGrafter"/>
</dbReference>
<keyword evidence="3" id="KW-0547">Nucleotide-binding</keyword>
<dbReference type="PANTHER" id="PTHR10196:SF69">
    <property type="entry name" value="GLYCEROL KINASE"/>
    <property type="match status" value="1"/>
</dbReference>
<dbReference type="GO" id="GO:0019563">
    <property type="term" value="P:glycerol catabolic process"/>
    <property type="evidence" value="ECO:0007669"/>
    <property type="project" value="TreeGrafter"/>
</dbReference>
<evidence type="ECO:0000259" key="9">
    <source>
        <dbReference type="Pfam" id="PF02782"/>
    </source>
</evidence>
<evidence type="ECO:0000313" key="10">
    <source>
        <dbReference type="EMBL" id="MBJ7593513.1"/>
    </source>
</evidence>
<evidence type="ECO:0000256" key="6">
    <source>
        <dbReference type="ARBA" id="ARBA00043149"/>
    </source>
</evidence>
<gene>
    <name evidence="10" type="primary">glpK</name>
    <name evidence="10" type="ORF">JF886_01410</name>
</gene>
<dbReference type="SUPFAM" id="SSF53067">
    <property type="entry name" value="Actin-like ATPase domain"/>
    <property type="match status" value="2"/>
</dbReference>
<dbReference type="Pfam" id="PF00370">
    <property type="entry name" value="FGGY_N"/>
    <property type="match status" value="1"/>
</dbReference>
<dbReference type="InterPro" id="IPR018483">
    <property type="entry name" value="Carb_kinase_FGGY_CS"/>
</dbReference>
<keyword evidence="2 7" id="KW-0808">Transferase</keyword>
<comment type="similarity">
    <text evidence="1 7">Belongs to the FGGY kinase family.</text>
</comment>
<dbReference type="InterPro" id="IPR043129">
    <property type="entry name" value="ATPase_NBD"/>
</dbReference>
<dbReference type="EMBL" id="JAEKNS010000021">
    <property type="protein sequence ID" value="MBJ7593513.1"/>
    <property type="molecule type" value="Genomic_DNA"/>
</dbReference>
<comment type="caution">
    <text evidence="10">The sequence shown here is derived from an EMBL/GenBank/DDBJ whole genome shotgun (WGS) entry which is preliminary data.</text>
</comment>
<dbReference type="GO" id="GO:0005524">
    <property type="term" value="F:ATP binding"/>
    <property type="evidence" value="ECO:0007669"/>
    <property type="project" value="UniProtKB-KW"/>
</dbReference>
<dbReference type="PANTHER" id="PTHR10196">
    <property type="entry name" value="SUGAR KINASE"/>
    <property type="match status" value="1"/>
</dbReference>
<accession>A0A934K0S4</accession>
<dbReference type="RefSeq" id="WP_337308867.1">
    <property type="nucleotide sequence ID" value="NZ_JAEKNS010000021.1"/>
</dbReference>
<evidence type="ECO:0000256" key="5">
    <source>
        <dbReference type="ARBA" id="ARBA00022840"/>
    </source>
</evidence>
<dbReference type="InterPro" id="IPR018484">
    <property type="entry name" value="FGGY_N"/>
</dbReference>
<dbReference type="GO" id="GO:0004370">
    <property type="term" value="F:glycerol kinase activity"/>
    <property type="evidence" value="ECO:0007669"/>
    <property type="project" value="TreeGrafter"/>
</dbReference>
<name>A0A934K0S4_9BACT</name>
<dbReference type="PIRSF" id="PIRSF000538">
    <property type="entry name" value="GlpK"/>
    <property type="match status" value="1"/>
</dbReference>
<dbReference type="AlphaFoldDB" id="A0A934K0S4"/>